<keyword evidence="2" id="KW-0695">RNA-directed DNA polymerase</keyword>
<name>A0A5B6V040_9ROSI</name>
<dbReference type="EMBL" id="SMMG02000009">
    <property type="protein sequence ID" value="KAA3462476.1"/>
    <property type="molecule type" value="Genomic_DNA"/>
</dbReference>
<dbReference type="PANTHER" id="PTHR33116">
    <property type="entry name" value="REVERSE TRANSCRIPTASE ZINC-BINDING DOMAIN-CONTAINING PROTEIN-RELATED-RELATED"/>
    <property type="match status" value="1"/>
</dbReference>
<dbReference type="GO" id="GO:0003964">
    <property type="term" value="F:RNA-directed DNA polymerase activity"/>
    <property type="evidence" value="ECO:0007669"/>
    <property type="project" value="UniProtKB-KW"/>
</dbReference>
<proteinExistence type="predicted"/>
<evidence type="ECO:0000259" key="1">
    <source>
        <dbReference type="Pfam" id="PF00078"/>
    </source>
</evidence>
<evidence type="ECO:0000313" key="3">
    <source>
        <dbReference type="Proteomes" id="UP000325315"/>
    </source>
</evidence>
<organism evidence="2 3">
    <name type="scientific">Gossypium australe</name>
    <dbReference type="NCBI Taxonomy" id="47621"/>
    <lineage>
        <taxon>Eukaryota</taxon>
        <taxon>Viridiplantae</taxon>
        <taxon>Streptophyta</taxon>
        <taxon>Embryophyta</taxon>
        <taxon>Tracheophyta</taxon>
        <taxon>Spermatophyta</taxon>
        <taxon>Magnoliopsida</taxon>
        <taxon>eudicotyledons</taxon>
        <taxon>Gunneridae</taxon>
        <taxon>Pentapetalae</taxon>
        <taxon>rosids</taxon>
        <taxon>malvids</taxon>
        <taxon>Malvales</taxon>
        <taxon>Malvaceae</taxon>
        <taxon>Malvoideae</taxon>
        <taxon>Gossypium</taxon>
    </lineage>
</organism>
<protein>
    <submittedName>
        <fullName evidence="2">Reverse transcriptase</fullName>
    </submittedName>
</protein>
<dbReference type="OrthoDB" id="1002624at2759"/>
<keyword evidence="2" id="KW-0548">Nucleotidyltransferase</keyword>
<comment type="caution">
    <text evidence="2">The sequence shown here is derived from an EMBL/GenBank/DDBJ whole genome shotgun (WGS) entry which is preliminary data.</text>
</comment>
<evidence type="ECO:0000313" key="2">
    <source>
        <dbReference type="EMBL" id="KAA3462476.1"/>
    </source>
</evidence>
<gene>
    <name evidence="2" type="ORF">EPI10_028958</name>
</gene>
<dbReference type="InterPro" id="IPR000477">
    <property type="entry name" value="RT_dom"/>
</dbReference>
<dbReference type="AlphaFoldDB" id="A0A5B6V040"/>
<dbReference type="PANTHER" id="PTHR33116:SF86">
    <property type="entry name" value="REVERSE TRANSCRIPTASE DOMAIN-CONTAINING PROTEIN"/>
    <property type="match status" value="1"/>
</dbReference>
<keyword evidence="3" id="KW-1185">Reference proteome</keyword>
<dbReference type="Proteomes" id="UP000325315">
    <property type="component" value="Unassembled WGS sequence"/>
</dbReference>
<keyword evidence="2" id="KW-0808">Transferase</keyword>
<sequence>MPEVQPSSRRPFRFLASWVEHMGFSEFVKENWKFMGDMSINHATFTDQVILWNNEVYDYITHRKNLLKKKLDNVQKAIDRRSSTFLNQVELEIREELESVLHHKELLWRRTLQGRKHNRIMALKNQAGEWVMDEDELKNLYGEKSRKTDSLGCGAFQSLEQEEIQFLSMLVFYEEIKKAFFDMAPLKAPDNDGLHAIFYQRPEQAGFVVGRNINDNIIIAQEVIHSMKSKQKNKRWMAIKIDLEKAYDLFIGISWTLLYMLQVLWNGVPSQKFKPARGVRQGCPLSPYLFILCMGWLGHGTHTAMAEDDLIIFGQAEEEHARVIKEVLDTFCGVSSHNVNLQKSNMFFSKGVDEDIQRRVLLFHEKVTNNTLHFVIDKVRSKLCSWDARQLSLVGRITLAQAVLLSISSYFMQSMMIPKGLCDEIEAMVRQFIWGSTSSNKNIPLVSWDLMCQPKSHGGLGIRSLRDQNTSFIMKLGFKLMTGHSSFGVNVLRGLSMGFKVDYQSLYRVDSVLSCGDLYRRFGRSYGRICSGILEMGAILTAGRILGFLMLGRYPKR</sequence>
<accession>A0A5B6V040</accession>
<dbReference type="Pfam" id="PF00078">
    <property type="entry name" value="RVT_1"/>
    <property type="match status" value="1"/>
</dbReference>
<feature type="domain" description="Reverse transcriptase" evidence="1">
    <location>
        <begin position="201"/>
        <end position="348"/>
    </location>
</feature>
<reference evidence="3" key="1">
    <citation type="journal article" date="2019" name="Plant Biotechnol. J.">
        <title>Genome sequencing of the Australian wild diploid species Gossypium australe highlights disease resistance and delayed gland morphogenesis.</title>
        <authorList>
            <person name="Cai Y."/>
            <person name="Cai X."/>
            <person name="Wang Q."/>
            <person name="Wang P."/>
            <person name="Zhang Y."/>
            <person name="Cai C."/>
            <person name="Xu Y."/>
            <person name="Wang K."/>
            <person name="Zhou Z."/>
            <person name="Wang C."/>
            <person name="Geng S."/>
            <person name="Li B."/>
            <person name="Dong Q."/>
            <person name="Hou Y."/>
            <person name="Wang H."/>
            <person name="Ai P."/>
            <person name="Liu Z."/>
            <person name="Yi F."/>
            <person name="Sun M."/>
            <person name="An G."/>
            <person name="Cheng J."/>
            <person name="Zhang Y."/>
            <person name="Shi Q."/>
            <person name="Xie Y."/>
            <person name="Shi X."/>
            <person name="Chang Y."/>
            <person name="Huang F."/>
            <person name="Chen Y."/>
            <person name="Hong S."/>
            <person name="Mi L."/>
            <person name="Sun Q."/>
            <person name="Zhang L."/>
            <person name="Zhou B."/>
            <person name="Peng R."/>
            <person name="Zhang X."/>
            <person name="Liu F."/>
        </authorList>
    </citation>
    <scope>NUCLEOTIDE SEQUENCE [LARGE SCALE GENOMIC DNA]</scope>
    <source>
        <strain evidence="3">cv. PA1801</strain>
    </source>
</reference>